<evidence type="ECO:0000313" key="2">
    <source>
        <dbReference type="Proteomes" id="UP000199062"/>
    </source>
</evidence>
<evidence type="ECO:0000313" key="1">
    <source>
        <dbReference type="EMBL" id="SFR99509.1"/>
    </source>
</evidence>
<dbReference type="RefSeq" id="WP_089816598.1">
    <property type="nucleotide sequence ID" value="NZ_FOZK01000002.1"/>
</dbReference>
<protein>
    <submittedName>
        <fullName evidence="1">SatD family (SatD)</fullName>
    </submittedName>
</protein>
<dbReference type="Proteomes" id="UP000199062">
    <property type="component" value="Unassembled WGS sequence"/>
</dbReference>
<name>A0A1I6L7R9_9EURY</name>
<dbReference type="AlphaFoldDB" id="A0A1I6L7R9"/>
<dbReference type="InterPro" id="IPR032580">
    <property type="entry name" value="SatD"/>
</dbReference>
<gene>
    <name evidence="1" type="ORF">SAMN05216559_2220</name>
</gene>
<dbReference type="OrthoDB" id="192419at2157"/>
<sequence length="216" mass="23664">MTRRRCVIVGDVVDSRAVEDREALHDSLEAGMERANDAVGDRLVAPFTTLKGVDEVGGVLTDPGRAYHAVRELTDAVHPTGIRFAVVWGDVDVGADADDVARMDGPAFHEADDLLAEVERGDRYVGLSVDGTDEWLVDLLTNQIDLVCMWKAGWTARQMEVARLYRDFGEMAAVADRLEVSIQSVSQTLARADAVTIMGMERDLQTAMTELWGDLA</sequence>
<dbReference type="Pfam" id="PF16264">
    <property type="entry name" value="SatD"/>
    <property type="match status" value="1"/>
</dbReference>
<dbReference type="STRING" id="767519.SAMN05216559_2220"/>
<dbReference type="EMBL" id="FOZK01000002">
    <property type="protein sequence ID" value="SFR99509.1"/>
    <property type="molecule type" value="Genomic_DNA"/>
</dbReference>
<proteinExistence type="predicted"/>
<reference evidence="1 2" key="1">
    <citation type="submission" date="2016-10" db="EMBL/GenBank/DDBJ databases">
        <authorList>
            <person name="de Groot N.N."/>
        </authorList>
    </citation>
    <scope>NUCLEOTIDE SEQUENCE [LARGE SCALE GENOMIC DNA]</scope>
    <source>
        <strain evidence="1 2">CGMCC 1.10457</strain>
    </source>
</reference>
<keyword evidence="2" id="KW-1185">Reference proteome</keyword>
<accession>A0A1I6L7R9</accession>
<organism evidence="1 2">
    <name type="scientific">Halomicrobium zhouii</name>
    <dbReference type="NCBI Taxonomy" id="767519"/>
    <lineage>
        <taxon>Archaea</taxon>
        <taxon>Methanobacteriati</taxon>
        <taxon>Methanobacteriota</taxon>
        <taxon>Stenosarchaea group</taxon>
        <taxon>Halobacteria</taxon>
        <taxon>Halobacteriales</taxon>
        <taxon>Haloarculaceae</taxon>
        <taxon>Halomicrobium</taxon>
    </lineage>
</organism>